<dbReference type="PANTHER" id="PTHR23517">
    <property type="entry name" value="RESISTANCE PROTEIN MDTM, PUTATIVE-RELATED-RELATED"/>
    <property type="match status" value="1"/>
</dbReference>
<comment type="caution">
    <text evidence="9">The sequence shown here is derived from an EMBL/GenBank/DDBJ whole genome shotgun (WGS) entry which is preliminary data.</text>
</comment>
<evidence type="ECO:0000256" key="6">
    <source>
        <dbReference type="ARBA" id="ARBA00023136"/>
    </source>
</evidence>
<feature type="transmembrane region" description="Helical" evidence="7">
    <location>
        <begin position="235"/>
        <end position="254"/>
    </location>
</feature>
<feature type="transmembrane region" description="Helical" evidence="7">
    <location>
        <begin position="290"/>
        <end position="314"/>
    </location>
</feature>
<dbReference type="AlphaFoldDB" id="A0A398B1G2"/>
<keyword evidence="3" id="KW-1003">Cell membrane</keyword>
<feature type="transmembrane region" description="Helical" evidence="7">
    <location>
        <begin position="126"/>
        <end position="148"/>
    </location>
</feature>
<evidence type="ECO:0000313" key="10">
    <source>
        <dbReference type="Proteomes" id="UP000266016"/>
    </source>
</evidence>
<keyword evidence="10" id="KW-1185">Reference proteome</keyword>
<feature type="transmembrane region" description="Helical" evidence="7">
    <location>
        <begin position="65"/>
        <end position="85"/>
    </location>
</feature>
<dbReference type="GO" id="GO:0005886">
    <property type="term" value="C:plasma membrane"/>
    <property type="evidence" value="ECO:0007669"/>
    <property type="project" value="UniProtKB-SubCell"/>
</dbReference>
<feature type="transmembrane region" description="Helical" evidence="7">
    <location>
        <begin position="35"/>
        <end position="58"/>
    </location>
</feature>
<dbReference type="InterPro" id="IPR050171">
    <property type="entry name" value="MFS_Transporters"/>
</dbReference>
<evidence type="ECO:0000256" key="4">
    <source>
        <dbReference type="ARBA" id="ARBA00022692"/>
    </source>
</evidence>
<keyword evidence="6 7" id="KW-0472">Membrane</keyword>
<organism evidence="9 10">
    <name type="scientific">Peribacillus asahii</name>
    <dbReference type="NCBI Taxonomy" id="228899"/>
    <lineage>
        <taxon>Bacteria</taxon>
        <taxon>Bacillati</taxon>
        <taxon>Bacillota</taxon>
        <taxon>Bacilli</taxon>
        <taxon>Bacillales</taxon>
        <taxon>Bacillaceae</taxon>
        <taxon>Peribacillus</taxon>
    </lineage>
</organism>
<dbReference type="InterPro" id="IPR011701">
    <property type="entry name" value="MFS"/>
</dbReference>
<dbReference type="PANTHER" id="PTHR23517:SF2">
    <property type="entry name" value="MULTIDRUG RESISTANCE PROTEIN MDTH"/>
    <property type="match status" value="1"/>
</dbReference>
<reference evidence="9 10" key="1">
    <citation type="submission" date="2018-08" db="EMBL/GenBank/DDBJ databases">
        <title>Bacillus jemisoniae sp. nov., Bacillus chryseoplanitiae sp. nov., Bacillus resnikiae sp. nov., and Bacillus frankliniae sp. nov., isolated from Viking spacecraft and associated surfaces.</title>
        <authorList>
            <person name="Seuylemezian A."/>
            <person name="Vaishampayan P."/>
        </authorList>
    </citation>
    <scope>NUCLEOTIDE SEQUENCE [LARGE SCALE GENOMIC DNA]</scope>
    <source>
        <strain evidence="9 10">MA001</strain>
    </source>
</reference>
<protein>
    <submittedName>
        <fullName evidence="9">MFS transporter</fullName>
    </submittedName>
</protein>
<dbReference type="GO" id="GO:0022857">
    <property type="term" value="F:transmembrane transporter activity"/>
    <property type="evidence" value="ECO:0007669"/>
    <property type="project" value="InterPro"/>
</dbReference>
<dbReference type="CDD" id="cd17325">
    <property type="entry name" value="MFS_MdtG_SLC18_like"/>
    <property type="match status" value="1"/>
</dbReference>
<evidence type="ECO:0000256" key="3">
    <source>
        <dbReference type="ARBA" id="ARBA00022475"/>
    </source>
</evidence>
<feature type="transmembrane region" description="Helical" evidence="7">
    <location>
        <begin position="326"/>
        <end position="347"/>
    </location>
</feature>
<evidence type="ECO:0000256" key="5">
    <source>
        <dbReference type="ARBA" id="ARBA00022989"/>
    </source>
</evidence>
<name>A0A398B1G2_9BACI</name>
<dbReference type="SUPFAM" id="SSF103473">
    <property type="entry name" value="MFS general substrate transporter"/>
    <property type="match status" value="1"/>
</dbReference>
<evidence type="ECO:0000256" key="7">
    <source>
        <dbReference type="SAM" id="Phobius"/>
    </source>
</evidence>
<evidence type="ECO:0000259" key="8">
    <source>
        <dbReference type="PROSITE" id="PS50850"/>
    </source>
</evidence>
<evidence type="ECO:0000313" key="9">
    <source>
        <dbReference type="EMBL" id="RID81723.1"/>
    </source>
</evidence>
<dbReference type="Proteomes" id="UP000266016">
    <property type="component" value="Unassembled WGS sequence"/>
</dbReference>
<dbReference type="PROSITE" id="PS50850">
    <property type="entry name" value="MFS"/>
    <property type="match status" value="1"/>
</dbReference>
<evidence type="ECO:0000256" key="2">
    <source>
        <dbReference type="ARBA" id="ARBA00022448"/>
    </source>
</evidence>
<dbReference type="InterPro" id="IPR036259">
    <property type="entry name" value="MFS_trans_sf"/>
</dbReference>
<gene>
    <name evidence="9" type="ORF">D1953_19990</name>
</gene>
<dbReference type="Gene3D" id="1.20.1250.20">
    <property type="entry name" value="MFS general substrate transporter like domains"/>
    <property type="match status" value="2"/>
</dbReference>
<keyword evidence="2" id="KW-0813">Transport</keyword>
<dbReference type="RefSeq" id="WP_119118912.1">
    <property type="nucleotide sequence ID" value="NZ_QWVS01000060.1"/>
</dbReference>
<feature type="transmembrane region" description="Helical" evidence="7">
    <location>
        <begin position="202"/>
        <end position="223"/>
    </location>
</feature>
<accession>A0A398B1G2</accession>
<comment type="subcellular location">
    <subcellularLocation>
        <location evidence="1">Cell membrane</location>
        <topology evidence="1">Multi-pass membrane protein</topology>
    </subcellularLocation>
</comment>
<evidence type="ECO:0000256" key="1">
    <source>
        <dbReference type="ARBA" id="ARBA00004651"/>
    </source>
</evidence>
<feature type="transmembrane region" description="Helical" evidence="7">
    <location>
        <begin position="266"/>
        <end position="284"/>
    </location>
</feature>
<sequence length="384" mass="40997">MRSFVYLIVFFSFFDLFTQLPIMSPFAESLGATPFLTGLAVGMYSFSNTIGNVISGFLTDKKGPFRILLTGLLLTGISLFLYRFAGGAWSLLAIRFLHGLLAGLIVPAAFTYLANSASEDKKGKGAAISGAFVGMAAIIGPAFSGIVASKTSEITVLTITAISMFLLGVLALFLLRNNVKTNSEAEQEESITIYAFFQNANIVKAFIGAFLLMFSQGALAYMLPLKVIGLGYDTQTSGLLLSTFGIVAILVFLLPTNIVFDRIKPMFTLAFGMTVMGLGLLLLSQMVSLSSLYICMALYGIGFAFLFPSINSLLVHAVEPAHRGKAYGYFYAFFSLGVVAGSGLTGLLGFTNAGGFLFTGSLLIIAAAGSLLKEPPTMKERQIH</sequence>
<feature type="transmembrane region" description="Helical" evidence="7">
    <location>
        <begin position="91"/>
        <end position="114"/>
    </location>
</feature>
<feature type="transmembrane region" description="Helical" evidence="7">
    <location>
        <begin position="154"/>
        <end position="175"/>
    </location>
</feature>
<feature type="transmembrane region" description="Helical" evidence="7">
    <location>
        <begin position="5"/>
        <end position="23"/>
    </location>
</feature>
<feature type="transmembrane region" description="Helical" evidence="7">
    <location>
        <begin position="353"/>
        <end position="372"/>
    </location>
</feature>
<proteinExistence type="predicted"/>
<dbReference type="InterPro" id="IPR020846">
    <property type="entry name" value="MFS_dom"/>
</dbReference>
<keyword evidence="4 7" id="KW-0812">Transmembrane</keyword>
<keyword evidence="5 7" id="KW-1133">Transmembrane helix</keyword>
<dbReference type="EMBL" id="QWVS01000060">
    <property type="protein sequence ID" value="RID81723.1"/>
    <property type="molecule type" value="Genomic_DNA"/>
</dbReference>
<feature type="domain" description="Major facilitator superfamily (MFS) profile" evidence="8">
    <location>
        <begin position="1"/>
        <end position="378"/>
    </location>
</feature>
<dbReference type="Pfam" id="PF07690">
    <property type="entry name" value="MFS_1"/>
    <property type="match status" value="1"/>
</dbReference>